<dbReference type="EMBL" id="JACHOP010000007">
    <property type="protein sequence ID" value="MBB5757483.1"/>
    <property type="molecule type" value="Genomic_DNA"/>
</dbReference>
<dbReference type="RefSeq" id="WP_312886036.1">
    <property type="nucleotide sequence ID" value="NZ_JACHOP010000007.1"/>
</dbReference>
<evidence type="ECO:0000313" key="3">
    <source>
        <dbReference type="EMBL" id="MBB5757483.1"/>
    </source>
</evidence>
<sequence>MIALPLRRGLRAACLALLAAAPAQAGPLAAGPDCGPDAFSSAEVIEHRPPRRGPLTAVPQTLCADLAPQAPAPVDIHLYPGLGAPVGRQAPGDPYEGGRRGHTPRP</sequence>
<dbReference type="AlphaFoldDB" id="A0A840ZKY9"/>
<evidence type="ECO:0000313" key="4">
    <source>
        <dbReference type="Proteomes" id="UP000583454"/>
    </source>
</evidence>
<name>A0A840ZKY9_9HYPH</name>
<comment type="caution">
    <text evidence="3">The sequence shown here is derived from an EMBL/GenBank/DDBJ whole genome shotgun (WGS) entry which is preliminary data.</text>
</comment>
<accession>A0A840ZKY9</accession>
<feature type="signal peptide" evidence="2">
    <location>
        <begin position="1"/>
        <end position="25"/>
    </location>
</feature>
<proteinExistence type="predicted"/>
<dbReference type="Proteomes" id="UP000583454">
    <property type="component" value="Unassembled WGS sequence"/>
</dbReference>
<keyword evidence="4" id="KW-1185">Reference proteome</keyword>
<feature type="chain" id="PRO_5032408104" evidence="2">
    <location>
        <begin position="26"/>
        <end position="106"/>
    </location>
</feature>
<keyword evidence="2" id="KW-0732">Signal</keyword>
<evidence type="ECO:0000256" key="2">
    <source>
        <dbReference type="SAM" id="SignalP"/>
    </source>
</evidence>
<feature type="region of interest" description="Disordered" evidence="1">
    <location>
        <begin position="81"/>
        <end position="106"/>
    </location>
</feature>
<gene>
    <name evidence="3" type="ORF">HNR00_002196</name>
</gene>
<organism evidence="3 4">
    <name type="scientific">Methylorubrum rhodinum</name>
    <dbReference type="NCBI Taxonomy" id="29428"/>
    <lineage>
        <taxon>Bacteria</taxon>
        <taxon>Pseudomonadati</taxon>
        <taxon>Pseudomonadota</taxon>
        <taxon>Alphaproteobacteria</taxon>
        <taxon>Hyphomicrobiales</taxon>
        <taxon>Methylobacteriaceae</taxon>
        <taxon>Methylorubrum</taxon>
    </lineage>
</organism>
<reference evidence="3 4" key="1">
    <citation type="submission" date="2020-08" db="EMBL/GenBank/DDBJ databases">
        <title>Genomic Encyclopedia of Type Strains, Phase IV (KMG-IV): sequencing the most valuable type-strain genomes for metagenomic binning, comparative biology and taxonomic classification.</title>
        <authorList>
            <person name="Goeker M."/>
        </authorList>
    </citation>
    <scope>NUCLEOTIDE SEQUENCE [LARGE SCALE GENOMIC DNA]</scope>
    <source>
        <strain evidence="3 4">DSM 2163</strain>
    </source>
</reference>
<protein>
    <submittedName>
        <fullName evidence="3">Uncharacterized protein</fullName>
    </submittedName>
</protein>
<evidence type="ECO:0000256" key="1">
    <source>
        <dbReference type="SAM" id="MobiDB-lite"/>
    </source>
</evidence>